<gene>
    <name evidence="1" type="ORF">UFOPK2295_01563</name>
</gene>
<reference evidence="1" key="1">
    <citation type="submission" date="2020-05" db="EMBL/GenBank/DDBJ databases">
        <authorList>
            <person name="Chiriac C."/>
            <person name="Salcher M."/>
            <person name="Ghai R."/>
            <person name="Kavagutti S V."/>
        </authorList>
    </citation>
    <scope>NUCLEOTIDE SEQUENCE</scope>
</reference>
<organism evidence="1">
    <name type="scientific">freshwater metagenome</name>
    <dbReference type="NCBI Taxonomy" id="449393"/>
    <lineage>
        <taxon>unclassified sequences</taxon>
        <taxon>metagenomes</taxon>
        <taxon>ecological metagenomes</taxon>
    </lineage>
</organism>
<name>A0A6J6NGX7_9ZZZZ</name>
<dbReference type="EMBL" id="CAEZWV010000045">
    <property type="protein sequence ID" value="CAB4683723.1"/>
    <property type="molecule type" value="Genomic_DNA"/>
</dbReference>
<accession>A0A6J6NGX7</accession>
<sequence>MVVRKRNASMSSCSTDRLVFRIASTSGGFLRMINGKTSSAPFRVTRTSHLNVSRENPPGMGCNSSISICVMLGSTLFINAKMACSIGNPPPSAVPQGMTTTNGCQTDHHVGASLFTVERSHVQERREFRPCQAGSTPCVRLRQASVALLSRESLLV</sequence>
<dbReference type="AlphaFoldDB" id="A0A6J6NGX7"/>
<evidence type="ECO:0000313" key="1">
    <source>
        <dbReference type="EMBL" id="CAB4683723.1"/>
    </source>
</evidence>
<proteinExistence type="predicted"/>
<protein>
    <submittedName>
        <fullName evidence="1">Unannotated protein</fullName>
    </submittedName>
</protein>